<sequence>MSIKMKKIYTIFSLPAICMIVIVSCTTNDSITSEIEEPIYNVDDNVKDVIQHEKYILYNKYKTYLITNPLTRDYKFNFQRKNNLKITAPVQSTEVLQAGINLLHETFLDIYSEDFKKKNMPFSILLADSILFLGQETGTPYYHAYVSQRFIALGGVRSNMLYTDSIKQIIRGDINSRFWIDYMNGVKELFSIPEEFADVSKSYYRKDVTSIPELGDVAGKQPYEIDYYQLGFVNYNAAATFYDKEYKEWWIEVPDEETDKRQWVAFCFNTPKTQRDAIITKYPKMKQKYLLLKRAFANCEGFDIDRLP</sequence>
<reference evidence="1 2" key="1">
    <citation type="submission" date="2009-12" db="EMBL/GenBank/DDBJ databases">
        <title>Genome Sequence of Prevotella timonensis CRIS 5C-B1.</title>
        <authorList>
            <person name="Durkin A.S."/>
            <person name="Madupu R."/>
            <person name="Torralba M."/>
            <person name="Methe B."/>
            <person name="Sutton G."/>
            <person name="Strausberg R.L."/>
            <person name="Nelson K.E."/>
        </authorList>
    </citation>
    <scope>NUCLEOTIDE SEQUENCE [LARGE SCALE GENOMIC DNA]</scope>
    <source>
        <strain evidence="1 2">CRIS 5C-B1</strain>
    </source>
</reference>
<name>D1VYJ9_9BACT</name>
<accession>D1VYJ9</accession>
<dbReference type="EMBL" id="ADEF01000024">
    <property type="protein sequence ID" value="EFA97820.1"/>
    <property type="molecule type" value="Genomic_DNA"/>
</dbReference>
<dbReference type="Gene3D" id="3.40.390.70">
    <property type="match status" value="1"/>
</dbReference>
<evidence type="ECO:0000313" key="1">
    <source>
        <dbReference type="EMBL" id="EFA97820.1"/>
    </source>
</evidence>
<gene>
    <name evidence="1" type="ORF">HMPREF9019_1766</name>
</gene>
<dbReference type="PROSITE" id="PS51257">
    <property type="entry name" value="PROKAR_LIPOPROTEIN"/>
    <property type="match status" value="1"/>
</dbReference>
<organism evidence="1 2">
    <name type="scientific">Hoylesella timonensis CRIS 5C-B1</name>
    <dbReference type="NCBI Taxonomy" id="679189"/>
    <lineage>
        <taxon>Bacteria</taxon>
        <taxon>Pseudomonadati</taxon>
        <taxon>Bacteroidota</taxon>
        <taxon>Bacteroidia</taxon>
        <taxon>Bacteroidales</taxon>
        <taxon>Prevotellaceae</taxon>
        <taxon>Hoylesella</taxon>
    </lineage>
</organism>
<dbReference type="AlphaFoldDB" id="D1VYJ9"/>
<protein>
    <recommendedName>
        <fullName evidence="3">Lipoprotein</fullName>
    </recommendedName>
</protein>
<dbReference type="Proteomes" id="UP000004001">
    <property type="component" value="Unassembled WGS sequence"/>
</dbReference>
<keyword evidence="2" id="KW-1185">Reference proteome</keyword>
<evidence type="ECO:0000313" key="2">
    <source>
        <dbReference type="Proteomes" id="UP000004001"/>
    </source>
</evidence>
<evidence type="ECO:0008006" key="3">
    <source>
        <dbReference type="Google" id="ProtNLM"/>
    </source>
</evidence>
<proteinExistence type="predicted"/>
<dbReference type="eggNOG" id="ENOG50318E6">
    <property type="taxonomic scope" value="Bacteria"/>
</dbReference>
<comment type="caution">
    <text evidence="1">The sequence shown here is derived from an EMBL/GenBank/DDBJ whole genome shotgun (WGS) entry which is preliminary data.</text>
</comment>